<keyword evidence="3 6" id="KW-0812">Transmembrane</keyword>
<dbReference type="Pfam" id="PF01594">
    <property type="entry name" value="AI-2E_transport"/>
    <property type="match status" value="1"/>
</dbReference>
<comment type="caution">
    <text evidence="7">The sequence shown here is derived from an EMBL/GenBank/DDBJ whole genome shotgun (WGS) entry which is preliminary data.</text>
</comment>
<evidence type="ECO:0000256" key="1">
    <source>
        <dbReference type="ARBA" id="ARBA00004141"/>
    </source>
</evidence>
<feature type="transmembrane region" description="Helical" evidence="6">
    <location>
        <begin position="235"/>
        <end position="261"/>
    </location>
</feature>
<evidence type="ECO:0000313" key="7">
    <source>
        <dbReference type="EMBL" id="RCK06385.1"/>
    </source>
</evidence>
<feature type="transmembrane region" description="Helical" evidence="6">
    <location>
        <begin position="12"/>
        <end position="41"/>
    </location>
</feature>
<evidence type="ECO:0000313" key="8">
    <source>
        <dbReference type="Proteomes" id="UP000252419"/>
    </source>
</evidence>
<reference evidence="7 8" key="1">
    <citation type="submission" date="2014-07" db="EMBL/GenBank/DDBJ databases">
        <title>Draft genome sequence of Thalassospira xianhensis P-4 (MCCC 1A02616).</title>
        <authorList>
            <person name="Lai Q."/>
            <person name="Shao Z."/>
        </authorList>
    </citation>
    <scope>NUCLEOTIDE SEQUENCE [LARGE SCALE GENOMIC DNA]</scope>
    <source>
        <strain evidence="7 8">MCCC 1A02616</strain>
    </source>
</reference>
<dbReference type="PANTHER" id="PTHR21716">
    <property type="entry name" value="TRANSMEMBRANE PROTEIN"/>
    <property type="match status" value="1"/>
</dbReference>
<evidence type="ECO:0008006" key="9">
    <source>
        <dbReference type="Google" id="ProtNLM"/>
    </source>
</evidence>
<gene>
    <name evidence="7" type="ORF">TH5_09340</name>
</gene>
<feature type="transmembrane region" description="Helical" evidence="6">
    <location>
        <begin position="268"/>
        <end position="284"/>
    </location>
</feature>
<dbReference type="PANTHER" id="PTHR21716:SF64">
    <property type="entry name" value="AI-2 TRANSPORT PROTEIN TQSA"/>
    <property type="match status" value="1"/>
</dbReference>
<proteinExistence type="inferred from homology"/>
<dbReference type="AlphaFoldDB" id="A0A367UDJ1"/>
<keyword evidence="5 6" id="KW-0472">Membrane</keyword>
<dbReference type="InterPro" id="IPR002549">
    <property type="entry name" value="AI-2E-like"/>
</dbReference>
<sequence length="350" mass="37678">MNSISSRTFWVSLAVAFGVTLYVTSSVLAPFLIGVAIAYMLDPLCERLDRIGVPRWAAAGAVLFGFFSTLTAVSYFLIPFVWGQLVDLVKHLPEIRTALMSYLQPALDAGKPHISPMVIERVQEIANISTGTIVSGANKIVKGAVTGGLAVMDVSVIFVLSPIVGFYLLKDWPELSSFITDSLPRAYEKKILALARAIDQTLAAWLRGQMVLCLVLACFYMVALTLSGLKFSLLIGLLTGLCAFIPFVGFAIGLTAALVAAAFSFDTWTGWACVGFIFAIGQMLESYVLTPRLIGQSVGLHEVWVMFALMAGGAVLGFTGVLLAVPTAAILRVLLKSAYGSYLESDYYTK</sequence>
<protein>
    <recommendedName>
        <fullName evidence="9">Permease</fullName>
    </recommendedName>
</protein>
<keyword evidence="4 6" id="KW-1133">Transmembrane helix</keyword>
<evidence type="ECO:0000256" key="3">
    <source>
        <dbReference type="ARBA" id="ARBA00022692"/>
    </source>
</evidence>
<organism evidence="7 8">
    <name type="scientific">Thalassospira xianhensis MCCC 1A02616</name>
    <dbReference type="NCBI Taxonomy" id="1177929"/>
    <lineage>
        <taxon>Bacteria</taxon>
        <taxon>Pseudomonadati</taxon>
        <taxon>Pseudomonadota</taxon>
        <taxon>Alphaproteobacteria</taxon>
        <taxon>Rhodospirillales</taxon>
        <taxon>Thalassospiraceae</taxon>
        <taxon>Thalassospira</taxon>
    </lineage>
</organism>
<dbReference type="RefSeq" id="WP_114121595.1">
    <property type="nucleotide sequence ID" value="NZ_JPWA01000008.1"/>
</dbReference>
<evidence type="ECO:0000256" key="6">
    <source>
        <dbReference type="SAM" id="Phobius"/>
    </source>
</evidence>
<dbReference type="EMBL" id="JPWA01000008">
    <property type="protein sequence ID" value="RCK06385.1"/>
    <property type="molecule type" value="Genomic_DNA"/>
</dbReference>
<feature type="transmembrane region" description="Helical" evidence="6">
    <location>
        <begin position="149"/>
        <end position="169"/>
    </location>
</feature>
<comment type="similarity">
    <text evidence="2">Belongs to the autoinducer-2 exporter (AI-2E) (TC 2.A.86) family.</text>
</comment>
<evidence type="ECO:0000256" key="2">
    <source>
        <dbReference type="ARBA" id="ARBA00009773"/>
    </source>
</evidence>
<accession>A0A367UDJ1</accession>
<name>A0A367UDJ1_9PROT</name>
<feature type="transmembrane region" description="Helical" evidence="6">
    <location>
        <begin position="304"/>
        <end position="335"/>
    </location>
</feature>
<evidence type="ECO:0000256" key="5">
    <source>
        <dbReference type="ARBA" id="ARBA00023136"/>
    </source>
</evidence>
<dbReference type="GO" id="GO:0016020">
    <property type="term" value="C:membrane"/>
    <property type="evidence" value="ECO:0007669"/>
    <property type="project" value="UniProtKB-SubCell"/>
</dbReference>
<comment type="subcellular location">
    <subcellularLocation>
        <location evidence="1">Membrane</location>
        <topology evidence="1">Multi-pass membrane protein</topology>
    </subcellularLocation>
</comment>
<feature type="transmembrane region" description="Helical" evidence="6">
    <location>
        <begin position="210"/>
        <end position="229"/>
    </location>
</feature>
<dbReference type="GO" id="GO:0055085">
    <property type="term" value="P:transmembrane transport"/>
    <property type="evidence" value="ECO:0007669"/>
    <property type="project" value="TreeGrafter"/>
</dbReference>
<feature type="transmembrane region" description="Helical" evidence="6">
    <location>
        <begin position="53"/>
        <end position="78"/>
    </location>
</feature>
<evidence type="ECO:0000256" key="4">
    <source>
        <dbReference type="ARBA" id="ARBA00022989"/>
    </source>
</evidence>
<keyword evidence="8" id="KW-1185">Reference proteome</keyword>
<dbReference type="Proteomes" id="UP000252419">
    <property type="component" value="Unassembled WGS sequence"/>
</dbReference>